<dbReference type="GeneID" id="8245163"/>
<keyword evidence="1" id="KW-0812">Transmembrane</keyword>
<feature type="transmembrane region" description="Helical" evidence="1">
    <location>
        <begin position="141"/>
        <end position="162"/>
    </location>
</feature>
<keyword evidence="5" id="KW-1185">Reference proteome</keyword>
<dbReference type="PANTHER" id="PTHR24074">
    <property type="entry name" value="CO-CHAPERONE PROTEIN DJLA"/>
    <property type="match status" value="1"/>
</dbReference>
<evidence type="ECO:0000256" key="1">
    <source>
        <dbReference type="SAM" id="Phobius"/>
    </source>
</evidence>
<organism evidence="4 5">
    <name type="scientific">Micromonas commoda (strain RCC299 / NOUM17 / CCMP2709)</name>
    <name type="common">Picoplanktonic green alga</name>
    <dbReference type="NCBI Taxonomy" id="296587"/>
    <lineage>
        <taxon>Eukaryota</taxon>
        <taxon>Viridiplantae</taxon>
        <taxon>Chlorophyta</taxon>
        <taxon>Mamiellophyceae</taxon>
        <taxon>Mamiellales</taxon>
        <taxon>Mamiellaceae</taxon>
        <taxon>Micromonas</taxon>
    </lineage>
</organism>
<dbReference type="OMA" id="PTCEARN"/>
<dbReference type="Proteomes" id="UP000002009">
    <property type="component" value="Chromosome 7"/>
</dbReference>
<proteinExistence type="predicted"/>
<gene>
    <name evidence="4" type="ORF">MICPUN_59919</name>
</gene>
<accession>C1EA21</accession>
<dbReference type="CDD" id="cd06257">
    <property type="entry name" value="DnaJ"/>
    <property type="match status" value="1"/>
</dbReference>
<dbReference type="PRINTS" id="PR00625">
    <property type="entry name" value="JDOMAIN"/>
</dbReference>
<name>C1EA21_MICCC</name>
<dbReference type="InterPro" id="IPR050817">
    <property type="entry name" value="DjlA_DnaK_co-chaperone"/>
</dbReference>
<dbReference type="OrthoDB" id="10250354at2759"/>
<dbReference type="EMBL" id="CP001328">
    <property type="protein sequence ID" value="ACO64781.1"/>
    <property type="molecule type" value="Genomic_DNA"/>
</dbReference>
<dbReference type="STRING" id="296587.C1EA21"/>
<dbReference type="SUPFAM" id="SSF46565">
    <property type="entry name" value="Chaperone J-domain"/>
    <property type="match status" value="1"/>
</dbReference>
<dbReference type="AlphaFoldDB" id="C1EA21"/>
<evidence type="ECO:0000259" key="3">
    <source>
        <dbReference type="PROSITE" id="PS50076"/>
    </source>
</evidence>
<feature type="domain" description="J" evidence="3">
    <location>
        <begin position="49"/>
        <end position="109"/>
    </location>
</feature>
<evidence type="ECO:0000256" key="2">
    <source>
        <dbReference type="SAM" id="SignalP"/>
    </source>
</evidence>
<sequence>MPTCEARNITLYCLSWPFLLSSLLASSSGAGAAERGGAWKKMSGPSPLDPYAALELKPGASDEEVKAAFRRLAHVYHPDKASSAAGRAEARFNFNRITAARNRLLGDGGPGGQTRGWTAHNTGMSAAHMGNARRAGRISNAAFAAVLALPLCLIGVVSNWAFPSEQSRLVAGTGAGGGEGHMGRVNGFLEPPVNPWLRDDVVEEGRRRGMHRKSVYERVGARVFSLAGGGKESAAADATRGG</sequence>
<feature type="signal peptide" evidence="2">
    <location>
        <begin position="1"/>
        <end position="32"/>
    </location>
</feature>
<evidence type="ECO:0000313" key="4">
    <source>
        <dbReference type="EMBL" id="ACO64781.1"/>
    </source>
</evidence>
<keyword evidence="2" id="KW-0732">Signal</keyword>
<dbReference type="InParanoid" id="C1EA21"/>
<dbReference type="KEGG" id="mis:MICPUN_59919"/>
<dbReference type="SMART" id="SM00271">
    <property type="entry name" value="DnaJ"/>
    <property type="match status" value="1"/>
</dbReference>
<dbReference type="Pfam" id="PF00226">
    <property type="entry name" value="DnaJ"/>
    <property type="match status" value="1"/>
</dbReference>
<dbReference type="Gene3D" id="1.10.287.110">
    <property type="entry name" value="DnaJ domain"/>
    <property type="match status" value="1"/>
</dbReference>
<keyword evidence="1" id="KW-0472">Membrane</keyword>
<dbReference type="RefSeq" id="XP_002503523.1">
    <property type="nucleotide sequence ID" value="XM_002503477.1"/>
</dbReference>
<protein>
    <recommendedName>
        <fullName evidence="3">J domain-containing protein</fullName>
    </recommendedName>
</protein>
<dbReference type="InterPro" id="IPR001623">
    <property type="entry name" value="DnaJ_domain"/>
</dbReference>
<reference evidence="4 5" key="1">
    <citation type="journal article" date="2009" name="Science">
        <title>Green evolution and dynamic adaptations revealed by genomes of the marine picoeukaryotes Micromonas.</title>
        <authorList>
            <person name="Worden A.Z."/>
            <person name="Lee J.H."/>
            <person name="Mock T."/>
            <person name="Rouze P."/>
            <person name="Simmons M.P."/>
            <person name="Aerts A.L."/>
            <person name="Allen A.E."/>
            <person name="Cuvelier M.L."/>
            <person name="Derelle E."/>
            <person name="Everett M.V."/>
            <person name="Foulon E."/>
            <person name="Grimwood J."/>
            <person name="Gundlach H."/>
            <person name="Henrissat B."/>
            <person name="Napoli C."/>
            <person name="McDonald S.M."/>
            <person name="Parker M.S."/>
            <person name="Rombauts S."/>
            <person name="Salamov A."/>
            <person name="Von Dassow P."/>
            <person name="Badger J.H."/>
            <person name="Coutinho P.M."/>
            <person name="Demir E."/>
            <person name="Dubchak I."/>
            <person name="Gentemann C."/>
            <person name="Eikrem W."/>
            <person name="Gready J.E."/>
            <person name="John U."/>
            <person name="Lanier W."/>
            <person name="Lindquist E.A."/>
            <person name="Lucas S."/>
            <person name="Mayer K.F."/>
            <person name="Moreau H."/>
            <person name="Not F."/>
            <person name="Otillar R."/>
            <person name="Panaud O."/>
            <person name="Pangilinan J."/>
            <person name="Paulsen I."/>
            <person name="Piegu B."/>
            <person name="Poliakov A."/>
            <person name="Robbens S."/>
            <person name="Schmutz J."/>
            <person name="Toulza E."/>
            <person name="Wyss T."/>
            <person name="Zelensky A."/>
            <person name="Zhou K."/>
            <person name="Armbrust E.V."/>
            <person name="Bhattacharya D."/>
            <person name="Goodenough U.W."/>
            <person name="Van de Peer Y."/>
            <person name="Grigoriev I.V."/>
        </authorList>
    </citation>
    <scope>NUCLEOTIDE SEQUENCE [LARGE SCALE GENOMIC DNA]</scope>
    <source>
        <strain evidence="5">RCC299 / NOUM17</strain>
    </source>
</reference>
<evidence type="ECO:0000313" key="5">
    <source>
        <dbReference type="Proteomes" id="UP000002009"/>
    </source>
</evidence>
<dbReference type="InterPro" id="IPR036869">
    <property type="entry name" value="J_dom_sf"/>
</dbReference>
<feature type="chain" id="PRO_5002909073" description="J domain-containing protein" evidence="2">
    <location>
        <begin position="33"/>
        <end position="242"/>
    </location>
</feature>
<dbReference type="PROSITE" id="PS50076">
    <property type="entry name" value="DNAJ_2"/>
    <property type="match status" value="1"/>
</dbReference>
<keyword evidence="1" id="KW-1133">Transmembrane helix</keyword>